<name>A0A6M0IIX2_9BACT</name>
<organism evidence="2 3">
    <name type="scientific">Spirosoma agri</name>
    <dbReference type="NCBI Taxonomy" id="1987381"/>
    <lineage>
        <taxon>Bacteria</taxon>
        <taxon>Pseudomonadati</taxon>
        <taxon>Bacteroidota</taxon>
        <taxon>Cytophagia</taxon>
        <taxon>Cytophagales</taxon>
        <taxon>Cytophagaceae</taxon>
        <taxon>Spirosoma</taxon>
    </lineage>
</organism>
<dbReference type="EMBL" id="JAAGNZ010000001">
    <property type="protein sequence ID" value="NEU67782.1"/>
    <property type="molecule type" value="Genomic_DNA"/>
</dbReference>
<evidence type="ECO:0000313" key="3">
    <source>
        <dbReference type="Proteomes" id="UP000477386"/>
    </source>
</evidence>
<sequence>MRKISSTLKISLFYICFLYSTSALGQFIAPTTAVEFDSITKDVKNSIPFDQPFTLKITYKDKSKPVDLSIYELDKYGKIKPLTRREFLQTSLNNYDKPKKREFLLTGRTDENLTAYKVAVSRRKNFVKELKAYYKNNRNYTQPLYSIKEFPSVVYGKETTTIIAKIPPLNPASIYKFDLTKTDDNGFNDIFQLTLKEVLEKSNEAELDFNVFLNKYPSNNFKPITYESFKNEINSYRVRYKTNNDIAGLYRTIVLTASDQIPTFEKSLENTTTSFHINDLQKSRLSTDDKNTWWIINKGSLLDAANKSLINNNRYNLYLYDYTIMRSSNTKHTERIENYGLYNFKNGFLVNDKNETFKETKLSVVKEPFIYSVVRFHEIEADLAKDILASIKFDSSLEKLYNFTINWSCSASEYYCKNKNSFIKILSNSKGKNTKWDEVLSGKRLISFSPFDDLLQDNNLLGRQKNLLTSIKTTDSLINYIDYIKSIKGIDPEIRINELIDNYKTIQNKLITSSGKLNEMIEQKSNYITSVSEIVNVNTTEYSKGTTNQFEFITRNKLTIVPDFGLIVVARGGSSFAATNILPYLGFNINFRQINKDIPFSTIRNKTVAHRLSFMAGITLSSLAIQGEREDLFSGKSLMTGLGIRFNNVVKLALGGVWFKALSTKPLSVEKKLMFSPYVGLSLDLELKDLFGGIAKLFN</sequence>
<gene>
    <name evidence="2" type="ORF">GK091_12905</name>
</gene>
<evidence type="ECO:0000313" key="2">
    <source>
        <dbReference type="EMBL" id="NEU67782.1"/>
    </source>
</evidence>
<dbReference type="RefSeq" id="WP_164038422.1">
    <property type="nucleotide sequence ID" value="NZ_JAAGNZ010000001.1"/>
</dbReference>
<keyword evidence="1" id="KW-0732">Signal</keyword>
<dbReference type="Proteomes" id="UP000477386">
    <property type="component" value="Unassembled WGS sequence"/>
</dbReference>
<dbReference type="AlphaFoldDB" id="A0A6M0IIX2"/>
<proteinExistence type="predicted"/>
<reference evidence="2 3" key="1">
    <citation type="submission" date="2020-02" db="EMBL/GenBank/DDBJ databases">
        <title>Draft genome sequence of two Spirosoma agri KCTC 52727 and Spirosoma terrae KCTC 52035.</title>
        <authorList>
            <person name="Rojas J."/>
            <person name="Ambika Manirajan B."/>
            <person name="Ratering S."/>
            <person name="Suarez C."/>
            <person name="Schnell S."/>
        </authorList>
    </citation>
    <scope>NUCLEOTIDE SEQUENCE [LARGE SCALE GENOMIC DNA]</scope>
    <source>
        <strain evidence="2 3">KCTC 52727</strain>
    </source>
</reference>
<evidence type="ECO:0000256" key="1">
    <source>
        <dbReference type="SAM" id="SignalP"/>
    </source>
</evidence>
<comment type="caution">
    <text evidence="2">The sequence shown here is derived from an EMBL/GenBank/DDBJ whole genome shotgun (WGS) entry which is preliminary data.</text>
</comment>
<protein>
    <submittedName>
        <fullName evidence="2">Uncharacterized protein</fullName>
    </submittedName>
</protein>
<feature type="signal peptide" evidence="1">
    <location>
        <begin position="1"/>
        <end position="25"/>
    </location>
</feature>
<accession>A0A6M0IIX2</accession>
<feature type="chain" id="PRO_5026770079" evidence="1">
    <location>
        <begin position="26"/>
        <end position="699"/>
    </location>
</feature>
<keyword evidence="3" id="KW-1185">Reference proteome</keyword>